<evidence type="ECO:0000256" key="1">
    <source>
        <dbReference type="SAM" id="MobiDB-lite"/>
    </source>
</evidence>
<sequence length="107" mass="11897">NQVGFFISEKDRQEAGCSKDSVPFPSTSPAENIVNSMTSSSTVRPIPTPQDVRPFKKAAPRKVLENNKGKKKGKTTILTDSPVLKALREEKETAKKKKRRVRSKKEG</sequence>
<feature type="non-terminal residue" evidence="2">
    <location>
        <position position="1"/>
    </location>
</feature>
<feature type="region of interest" description="Disordered" evidence="1">
    <location>
        <begin position="1"/>
        <end position="31"/>
    </location>
</feature>
<feature type="compositionally biased region" description="Basic residues" evidence="1">
    <location>
        <begin position="94"/>
        <end position="107"/>
    </location>
</feature>
<organism evidence="2">
    <name type="scientific">Graphocephala atropunctata</name>
    <dbReference type="NCBI Taxonomy" id="36148"/>
    <lineage>
        <taxon>Eukaryota</taxon>
        <taxon>Metazoa</taxon>
        <taxon>Ecdysozoa</taxon>
        <taxon>Arthropoda</taxon>
        <taxon>Hexapoda</taxon>
        <taxon>Insecta</taxon>
        <taxon>Pterygota</taxon>
        <taxon>Neoptera</taxon>
        <taxon>Paraneoptera</taxon>
        <taxon>Hemiptera</taxon>
        <taxon>Auchenorrhyncha</taxon>
        <taxon>Membracoidea</taxon>
        <taxon>Cicadellidae</taxon>
        <taxon>Cicadellinae</taxon>
        <taxon>Cicadellini</taxon>
        <taxon>Graphocephala</taxon>
    </lineage>
</organism>
<evidence type="ECO:0000313" key="2">
    <source>
        <dbReference type="EMBL" id="JAT30539.1"/>
    </source>
</evidence>
<dbReference type="EMBL" id="GEBQ01009438">
    <property type="protein sequence ID" value="JAT30539.1"/>
    <property type="molecule type" value="Transcribed_RNA"/>
</dbReference>
<feature type="region of interest" description="Disordered" evidence="1">
    <location>
        <begin position="88"/>
        <end position="107"/>
    </location>
</feature>
<accession>A0A1B6M3L1</accession>
<gene>
    <name evidence="2" type="ORF">g.3714</name>
</gene>
<dbReference type="AlphaFoldDB" id="A0A1B6M3L1"/>
<proteinExistence type="predicted"/>
<name>A0A1B6M3L1_9HEMI</name>
<protein>
    <submittedName>
        <fullName evidence="2">Uncharacterized protein</fullName>
    </submittedName>
</protein>
<reference evidence="2" key="1">
    <citation type="submission" date="2015-11" db="EMBL/GenBank/DDBJ databases">
        <title>De novo transcriptome assembly of four potential Pierce s Disease insect vectors from Arizona vineyards.</title>
        <authorList>
            <person name="Tassone E.E."/>
        </authorList>
    </citation>
    <scope>NUCLEOTIDE SEQUENCE</scope>
</reference>